<reference evidence="9 10" key="1">
    <citation type="journal article" date="2023" name="Plants (Basel)">
        <title>Bridging the Gap: Combining Genomics and Transcriptomics Approaches to Understand Stylosanthes scabra, an Orphan Legume from the Brazilian Caatinga.</title>
        <authorList>
            <person name="Ferreira-Neto J.R.C."/>
            <person name="da Silva M.D."/>
            <person name="Binneck E."/>
            <person name="de Melo N.F."/>
            <person name="da Silva R.H."/>
            <person name="de Melo A.L.T.M."/>
            <person name="Pandolfi V."/>
            <person name="Bustamante F.O."/>
            <person name="Brasileiro-Vidal A.C."/>
            <person name="Benko-Iseppon A.M."/>
        </authorList>
    </citation>
    <scope>NUCLEOTIDE SEQUENCE [LARGE SCALE GENOMIC DNA]</scope>
    <source>
        <tissue evidence="9">Leaves</tissue>
    </source>
</reference>
<evidence type="ECO:0000256" key="6">
    <source>
        <dbReference type="PROSITE-ProRule" id="PRU10141"/>
    </source>
</evidence>
<dbReference type="PROSITE" id="PS50011">
    <property type="entry name" value="PROTEIN_KINASE_DOM"/>
    <property type="match status" value="1"/>
</dbReference>
<dbReference type="InterPro" id="IPR000719">
    <property type="entry name" value="Prot_kinase_dom"/>
</dbReference>
<dbReference type="Gene3D" id="3.30.200.20">
    <property type="entry name" value="Phosphorylase Kinase, domain 1"/>
    <property type="match status" value="1"/>
</dbReference>
<dbReference type="Proteomes" id="UP001341840">
    <property type="component" value="Unassembled WGS sequence"/>
</dbReference>
<dbReference type="SUPFAM" id="SSF56112">
    <property type="entry name" value="Protein kinase-like (PK-like)"/>
    <property type="match status" value="1"/>
</dbReference>
<keyword evidence="1 7" id="KW-0723">Serine/threonine-protein kinase</keyword>
<comment type="similarity">
    <text evidence="7">Belongs to the protein kinase superfamily.</text>
</comment>
<evidence type="ECO:0000256" key="2">
    <source>
        <dbReference type="ARBA" id="ARBA00022679"/>
    </source>
</evidence>
<dbReference type="InterPro" id="IPR001245">
    <property type="entry name" value="Ser-Thr/Tyr_kinase_cat_dom"/>
</dbReference>
<evidence type="ECO:0000313" key="10">
    <source>
        <dbReference type="Proteomes" id="UP001341840"/>
    </source>
</evidence>
<evidence type="ECO:0000256" key="3">
    <source>
        <dbReference type="ARBA" id="ARBA00022741"/>
    </source>
</evidence>
<gene>
    <name evidence="9" type="ORF">PIB30_044123</name>
</gene>
<dbReference type="Pfam" id="PF07714">
    <property type="entry name" value="PK_Tyr_Ser-Thr"/>
    <property type="match status" value="1"/>
</dbReference>
<name>A0ABU6SG78_9FABA</name>
<evidence type="ECO:0000256" key="5">
    <source>
        <dbReference type="ARBA" id="ARBA00022840"/>
    </source>
</evidence>
<dbReference type="InterPro" id="IPR011009">
    <property type="entry name" value="Kinase-like_dom_sf"/>
</dbReference>
<evidence type="ECO:0000256" key="1">
    <source>
        <dbReference type="ARBA" id="ARBA00022527"/>
    </source>
</evidence>
<feature type="binding site" evidence="6">
    <location>
        <position position="200"/>
    </location>
    <ligand>
        <name>ATP</name>
        <dbReference type="ChEBI" id="CHEBI:30616"/>
    </ligand>
</feature>
<dbReference type="PANTHER" id="PTHR47987:SF14">
    <property type="entry name" value="RECEPTOR-LIKE CYTOSOLIC SERINE_THREONINE-PROTEIN KINASE RBK2"/>
    <property type="match status" value="1"/>
</dbReference>
<evidence type="ECO:0000256" key="7">
    <source>
        <dbReference type="RuleBase" id="RU000304"/>
    </source>
</evidence>
<dbReference type="InterPro" id="IPR008271">
    <property type="entry name" value="Ser/Thr_kinase_AS"/>
</dbReference>
<evidence type="ECO:0000256" key="4">
    <source>
        <dbReference type="ARBA" id="ARBA00022777"/>
    </source>
</evidence>
<sequence length="338" mass="37968">MKEDEGREEKKQRRYCALVFGSNGGSLMGSPQRRVGKDILKGAVNDLRELDIEKEKEDETSPRGVLEACAKEFNNSHQSQLQPFESKTASRSISSRARSRWGKFFKLWKIKSTKNHLPSLHTLSIPKFRWKSKTFKEDASAHSTLSNGLYTFRSSLITFSLSQLQYATNNFSSENLIGKGGFAEVYQGCLEEGKLIAVKKMTNGSIEEKTACFLSELGVIAHVDHPNTAKIIGCCVEGEMHLVFALSPLGSLGSLLHGPNKEKLDWIKRYNIALGIADGLLYLHESCHRRIIHRDIKGDNILLTEKFEPQICDFGLAKWLPEQWTHCNVTNIGGTFGY</sequence>
<accession>A0ABU6SG78</accession>
<comment type="caution">
    <text evidence="9">The sequence shown here is derived from an EMBL/GenBank/DDBJ whole genome shotgun (WGS) entry which is preliminary data.</text>
</comment>
<keyword evidence="2" id="KW-0808">Transferase</keyword>
<dbReference type="SMART" id="SM00220">
    <property type="entry name" value="S_TKc"/>
    <property type="match status" value="1"/>
</dbReference>
<proteinExistence type="inferred from homology"/>
<dbReference type="PROSITE" id="PS00107">
    <property type="entry name" value="PROTEIN_KINASE_ATP"/>
    <property type="match status" value="1"/>
</dbReference>
<evidence type="ECO:0000313" key="9">
    <source>
        <dbReference type="EMBL" id="MED6135206.1"/>
    </source>
</evidence>
<organism evidence="9 10">
    <name type="scientific">Stylosanthes scabra</name>
    <dbReference type="NCBI Taxonomy" id="79078"/>
    <lineage>
        <taxon>Eukaryota</taxon>
        <taxon>Viridiplantae</taxon>
        <taxon>Streptophyta</taxon>
        <taxon>Embryophyta</taxon>
        <taxon>Tracheophyta</taxon>
        <taxon>Spermatophyta</taxon>
        <taxon>Magnoliopsida</taxon>
        <taxon>eudicotyledons</taxon>
        <taxon>Gunneridae</taxon>
        <taxon>Pentapetalae</taxon>
        <taxon>rosids</taxon>
        <taxon>fabids</taxon>
        <taxon>Fabales</taxon>
        <taxon>Fabaceae</taxon>
        <taxon>Papilionoideae</taxon>
        <taxon>50 kb inversion clade</taxon>
        <taxon>dalbergioids sensu lato</taxon>
        <taxon>Dalbergieae</taxon>
        <taxon>Pterocarpus clade</taxon>
        <taxon>Stylosanthes</taxon>
    </lineage>
</organism>
<feature type="domain" description="Protein kinase" evidence="8">
    <location>
        <begin position="171"/>
        <end position="338"/>
    </location>
</feature>
<protein>
    <recommendedName>
        <fullName evidence="8">Protein kinase domain-containing protein</fullName>
    </recommendedName>
</protein>
<dbReference type="InterPro" id="IPR046958">
    <property type="entry name" value="RBK1/2/STUNTED"/>
</dbReference>
<dbReference type="EMBL" id="JASCZI010060676">
    <property type="protein sequence ID" value="MED6135206.1"/>
    <property type="molecule type" value="Genomic_DNA"/>
</dbReference>
<keyword evidence="5 6" id="KW-0067">ATP-binding</keyword>
<dbReference type="PROSITE" id="PS00108">
    <property type="entry name" value="PROTEIN_KINASE_ST"/>
    <property type="match status" value="1"/>
</dbReference>
<keyword evidence="4" id="KW-0418">Kinase</keyword>
<dbReference type="Gene3D" id="1.10.510.10">
    <property type="entry name" value="Transferase(Phosphotransferase) domain 1"/>
    <property type="match status" value="1"/>
</dbReference>
<dbReference type="PANTHER" id="PTHR47987">
    <property type="entry name" value="OS08G0249100 PROTEIN"/>
    <property type="match status" value="1"/>
</dbReference>
<dbReference type="InterPro" id="IPR017441">
    <property type="entry name" value="Protein_kinase_ATP_BS"/>
</dbReference>
<evidence type="ECO:0000259" key="8">
    <source>
        <dbReference type="PROSITE" id="PS50011"/>
    </source>
</evidence>
<keyword evidence="3 6" id="KW-0547">Nucleotide-binding</keyword>
<keyword evidence="10" id="KW-1185">Reference proteome</keyword>